<name>A0A6A2ZCF5_HIBSY</name>
<dbReference type="PANTHER" id="PTHR36245">
    <property type="entry name" value="GLYCINE-RICH PROTEIN DOT1-LIKE"/>
    <property type="match status" value="1"/>
</dbReference>
<dbReference type="EMBL" id="VEPZ02001181">
    <property type="protein sequence ID" value="KAE8688732.1"/>
    <property type="molecule type" value="Genomic_DNA"/>
</dbReference>
<keyword evidence="4" id="KW-1185">Reference proteome</keyword>
<reference evidence="3" key="1">
    <citation type="submission" date="2019-09" db="EMBL/GenBank/DDBJ databases">
        <title>Draft genome information of white flower Hibiscus syriacus.</title>
        <authorList>
            <person name="Kim Y.-M."/>
        </authorList>
    </citation>
    <scope>NUCLEOTIDE SEQUENCE [LARGE SCALE GENOMIC DNA]</scope>
    <source>
        <strain evidence="3">YM2019G1</strain>
    </source>
</reference>
<sequence length="109" mass="10767">MEANWFSISTESGGKHEIEVVKKRSGGAAASARGGGGGDAPSVTANGGGDGGGGDIGSGSGGQIPVYTPGAVNNNRVHRRNVSNSGTISRVGSSCLALIFFTCVPLFTV</sequence>
<keyword evidence="2" id="KW-0812">Transmembrane</keyword>
<organism evidence="3 4">
    <name type="scientific">Hibiscus syriacus</name>
    <name type="common">Rose of Sharon</name>
    <dbReference type="NCBI Taxonomy" id="106335"/>
    <lineage>
        <taxon>Eukaryota</taxon>
        <taxon>Viridiplantae</taxon>
        <taxon>Streptophyta</taxon>
        <taxon>Embryophyta</taxon>
        <taxon>Tracheophyta</taxon>
        <taxon>Spermatophyta</taxon>
        <taxon>Magnoliopsida</taxon>
        <taxon>eudicotyledons</taxon>
        <taxon>Gunneridae</taxon>
        <taxon>Pentapetalae</taxon>
        <taxon>rosids</taxon>
        <taxon>malvids</taxon>
        <taxon>Malvales</taxon>
        <taxon>Malvaceae</taxon>
        <taxon>Malvoideae</taxon>
        <taxon>Hibiscus</taxon>
    </lineage>
</organism>
<dbReference type="Proteomes" id="UP000436088">
    <property type="component" value="Unassembled WGS sequence"/>
</dbReference>
<comment type="caution">
    <text evidence="3">The sequence shown here is derived from an EMBL/GenBank/DDBJ whole genome shotgun (WGS) entry which is preliminary data.</text>
</comment>
<proteinExistence type="predicted"/>
<accession>A0A6A2ZCF5</accession>
<keyword evidence="2" id="KW-1133">Transmembrane helix</keyword>
<dbReference type="AlphaFoldDB" id="A0A6A2ZCF5"/>
<feature type="compositionally biased region" description="Gly residues" evidence="1">
    <location>
        <begin position="46"/>
        <end position="62"/>
    </location>
</feature>
<protein>
    <submittedName>
        <fullName evidence="3">Uncharacterized protein</fullName>
    </submittedName>
</protein>
<evidence type="ECO:0000313" key="3">
    <source>
        <dbReference type="EMBL" id="KAE8688732.1"/>
    </source>
</evidence>
<evidence type="ECO:0000256" key="2">
    <source>
        <dbReference type="SAM" id="Phobius"/>
    </source>
</evidence>
<evidence type="ECO:0000256" key="1">
    <source>
        <dbReference type="SAM" id="MobiDB-lite"/>
    </source>
</evidence>
<evidence type="ECO:0000313" key="4">
    <source>
        <dbReference type="Proteomes" id="UP000436088"/>
    </source>
</evidence>
<dbReference type="PANTHER" id="PTHR36245:SF5">
    <property type="entry name" value="GLYCINE-RICH PROTEIN DOT1-LIKE"/>
    <property type="match status" value="1"/>
</dbReference>
<keyword evidence="2" id="KW-0472">Membrane</keyword>
<feature type="region of interest" description="Disordered" evidence="1">
    <location>
        <begin position="22"/>
        <end position="87"/>
    </location>
</feature>
<feature type="transmembrane region" description="Helical" evidence="2">
    <location>
        <begin position="88"/>
        <end position="107"/>
    </location>
</feature>
<gene>
    <name evidence="3" type="ORF">F3Y22_tig00110956pilonHSYRG00087</name>
</gene>